<dbReference type="EMBL" id="JQDR03007827">
    <property type="protein sequence ID" value="KAA0198023.1"/>
    <property type="molecule type" value="Genomic_DNA"/>
</dbReference>
<reference evidence="3" key="2">
    <citation type="journal article" date="2018" name="Environ. Sci. Technol.">
        <title>The Toxicogenome of Hyalella azteca: A Model for Sediment Ecotoxicology and Evolutionary Toxicology.</title>
        <authorList>
            <person name="Poynton H.C."/>
            <person name="Hasenbein S."/>
            <person name="Benoit J.B."/>
            <person name="Sepulveda M.S."/>
            <person name="Poelchau M.F."/>
            <person name="Hughes D.S.T."/>
            <person name="Murali S.C."/>
            <person name="Chen S."/>
            <person name="Glastad K.M."/>
            <person name="Goodisman M.A.D."/>
            <person name="Werren J.H."/>
            <person name="Vineis J.H."/>
            <person name="Bowen J.L."/>
            <person name="Friedrich M."/>
            <person name="Jones J."/>
            <person name="Robertson H.M."/>
            <person name="Feyereisen R."/>
            <person name="Mechler-Hickson A."/>
            <person name="Mathers N."/>
            <person name="Lee C.E."/>
            <person name="Colbourne J.K."/>
            <person name="Biales A."/>
            <person name="Johnston J.S."/>
            <person name="Wellborn G.A."/>
            <person name="Rosendale A.J."/>
            <person name="Cridge A.G."/>
            <person name="Munoz-Torres M.C."/>
            <person name="Bain P.A."/>
            <person name="Manny A.R."/>
            <person name="Major K.M."/>
            <person name="Lambert F.N."/>
            <person name="Vulpe C.D."/>
            <person name="Tuck P."/>
            <person name="Blalock B.J."/>
            <person name="Lin Y.Y."/>
            <person name="Smith M.E."/>
            <person name="Ochoa-Acuna H."/>
            <person name="Chen M.M."/>
            <person name="Childers C.P."/>
            <person name="Qu J."/>
            <person name="Dugan S."/>
            <person name="Lee S.L."/>
            <person name="Chao H."/>
            <person name="Dinh H."/>
            <person name="Han Y."/>
            <person name="Doddapaneni H."/>
            <person name="Worley K.C."/>
            <person name="Muzny D.M."/>
            <person name="Gibbs R.A."/>
            <person name="Richards S."/>
        </authorList>
    </citation>
    <scope>NUCLEOTIDE SEQUENCE</scope>
    <source>
        <strain evidence="3">HAZT.00-mixed</strain>
        <tissue evidence="3">Whole organism</tissue>
    </source>
</reference>
<dbReference type="InterPro" id="IPR023631">
    <property type="entry name" value="Amidase_dom"/>
</dbReference>
<evidence type="ECO:0000256" key="1">
    <source>
        <dbReference type="SAM" id="SignalP"/>
    </source>
</evidence>
<dbReference type="Pfam" id="PF01425">
    <property type="entry name" value="Amidase"/>
    <property type="match status" value="2"/>
</dbReference>
<accession>A0A6A0H362</accession>
<keyword evidence="1" id="KW-0732">Signal</keyword>
<dbReference type="InterPro" id="IPR052739">
    <property type="entry name" value="FAAH2"/>
</dbReference>
<sequence>MDALLSAVLTLVWPVLRVLRRAYDSIVHLAFAAFFSFRKTTPLPPVFNPNLLLSATQLARAIREGKVGEEGERKEGETVVEKNVGETVGERKVGGTVVEKNVGERKVGGTVVENNVGETVGERKVGRTVGKIKVGSTVGTVKRTSVSIVRAYISRTSDVNPLLNALAQEDFQEALQEARRVDERIAQGFKNGTLTVEELERTQPFLGVPFTVKESIAAAGLYHTGGLISRRYTVAQRDAEVVERVRKAGELRAHAPLWRLNRNLIRPWLCAGGILLATTNVSELGNWWESENRLYGATNNPYNLNRTPGGSSGGEAALMCACGTPLSIGSDIGGSLRTPALFCGLFSHKPTAGKMAWSCSLISARGVGISEPPSPNTVLTAGPITRHSEDLIPMLKEAVVTHFLATHDISVTKVSCEP</sequence>
<protein>
    <recommendedName>
        <fullName evidence="2">Amidase domain-containing protein</fullName>
    </recommendedName>
</protein>
<feature type="chain" id="PRO_5025355155" description="Amidase domain-containing protein" evidence="1">
    <location>
        <begin position="18"/>
        <end position="418"/>
    </location>
</feature>
<feature type="signal peptide" evidence="1">
    <location>
        <begin position="1"/>
        <end position="17"/>
    </location>
</feature>
<dbReference type="InterPro" id="IPR036928">
    <property type="entry name" value="AS_sf"/>
</dbReference>
<comment type="caution">
    <text evidence="3">The sequence shown here is derived from an EMBL/GenBank/DDBJ whole genome shotgun (WGS) entry which is preliminary data.</text>
</comment>
<reference evidence="3" key="3">
    <citation type="submission" date="2019-06" db="EMBL/GenBank/DDBJ databases">
        <authorList>
            <person name="Poynton C."/>
            <person name="Hasenbein S."/>
            <person name="Benoit J.B."/>
            <person name="Sepulveda M.S."/>
            <person name="Poelchau M.F."/>
            <person name="Murali S.C."/>
            <person name="Chen S."/>
            <person name="Glastad K.M."/>
            <person name="Werren J.H."/>
            <person name="Vineis J.H."/>
            <person name="Bowen J.L."/>
            <person name="Friedrich M."/>
            <person name="Jones J."/>
            <person name="Robertson H.M."/>
            <person name="Feyereisen R."/>
            <person name="Mechler-Hickson A."/>
            <person name="Mathers N."/>
            <person name="Lee C.E."/>
            <person name="Colbourne J.K."/>
            <person name="Biales A."/>
            <person name="Johnston J.S."/>
            <person name="Wellborn G.A."/>
            <person name="Rosendale A.J."/>
            <person name="Cridge A.G."/>
            <person name="Munoz-Torres M.C."/>
            <person name="Bain P.A."/>
            <person name="Manny A.R."/>
            <person name="Major K.M."/>
            <person name="Lambert F.N."/>
            <person name="Vulpe C.D."/>
            <person name="Tuck P."/>
            <person name="Blalock B.J."/>
            <person name="Lin Y.-Y."/>
            <person name="Smith M.E."/>
            <person name="Ochoa-Acuna H."/>
            <person name="Chen M.-J.M."/>
            <person name="Childers C.P."/>
            <person name="Qu J."/>
            <person name="Dugan S."/>
            <person name="Lee S.L."/>
            <person name="Chao H."/>
            <person name="Dinh H."/>
            <person name="Han Y."/>
            <person name="Doddapaneni H."/>
            <person name="Worley K.C."/>
            <person name="Muzny D.M."/>
            <person name="Gibbs R.A."/>
            <person name="Richards S."/>
        </authorList>
    </citation>
    <scope>NUCLEOTIDE SEQUENCE</scope>
    <source>
        <strain evidence="3">HAZT.00-mixed</strain>
        <tissue evidence="3">Whole organism</tissue>
    </source>
</reference>
<dbReference type="Proteomes" id="UP000711488">
    <property type="component" value="Unassembled WGS sequence"/>
</dbReference>
<dbReference type="PANTHER" id="PTHR43372">
    <property type="entry name" value="FATTY-ACID AMIDE HYDROLASE"/>
    <property type="match status" value="1"/>
</dbReference>
<gene>
    <name evidence="3" type="ORF">HAZT_HAZT009473</name>
</gene>
<evidence type="ECO:0000259" key="2">
    <source>
        <dbReference type="Pfam" id="PF01425"/>
    </source>
</evidence>
<dbReference type="GO" id="GO:0012505">
    <property type="term" value="C:endomembrane system"/>
    <property type="evidence" value="ECO:0007669"/>
    <property type="project" value="TreeGrafter"/>
</dbReference>
<dbReference type="SUPFAM" id="SSF75304">
    <property type="entry name" value="Amidase signature (AS) enzymes"/>
    <property type="match status" value="1"/>
</dbReference>
<organism evidence="3">
    <name type="scientific">Hyalella azteca</name>
    <name type="common">Amphipod</name>
    <dbReference type="NCBI Taxonomy" id="294128"/>
    <lineage>
        <taxon>Eukaryota</taxon>
        <taxon>Metazoa</taxon>
        <taxon>Ecdysozoa</taxon>
        <taxon>Arthropoda</taxon>
        <taxon>Crustacea</taxon>
        <taxon>Multicrustacea</taxon>
        <taxon>Malacostraca</taxon>
        <taxon>Eumalacostraca</taxon>
        <taxon>Peracarida</taxon>
        <taxon>Amphipoda</taxon>
        <taxon>Senticaudata</taxon>
        <taxon>Talitrida</taxon>
        <taxon>Talitroidea</taxon>
        <taxon>Hyalellidae</taxon>
        <taxon>Hyalella</taxon>
    </lineage>
</organism>
<reference evidence="3" key="1">
    <citation type="submission" date="2014-08" db="EMBL/GenBank/DDBJ databases">
        <authorList>
            <person name="Murali S."/>
            <person name="Richards S."/>
            <person name="Bandaranaike D."/>
            <person name="Bellair M."/>
            <person name="Blankenburg K."/>
            <person name="Chao H."/>
            <person name="Dinh H."/>
            <person name="Doddapaneni H."/>
            <person name="Dugan-Rocha S."/>
            <person name="Elkadiri S."/>
            <person name="Gnanaolivu R."/>
            <person name="Hughes D."/>
            <person name="Lee S."/>
            <person name="Li M."/>
            <person name="Ming W."/>
            <person name="Munidasa M."/>
            <person name="Muniz J."/>
            <person name="Nguyen L."/>
            <person name="Osuji N."/>
            <person name="Pu L.-L."/>
            <person name="Puazo M."/>
            <person name="Skinner E."/>
            <person name="Qu C."/>
            <person name="Quiroz J."/>
            <person name="Raj R."/>
            <person name="Weissenberger G."/>
            <person name="Xin Y."/>
            <person name="Zou X."/>
            <person name="Han Y."/>
            <person name="Worley K."/>
            <person name="Muzny D."/>
            <person name="Gibbs R."/>
        </authorList>
    </citation>
    <scope>NUCLEOTIDE SEQUENCE</scope>
    <source>
        <strain evidence="3">HAZT.00-mixed</strain>
        <tissue evidence="3">Whole organism</tissue>
    </source>
</reference>
<dbReference type="Gene3D" id="3.90.1300.10">
    <property type="entry name" value="Amidase signature (AS) domain"/>
    <property type="match status" value="1"/>
</dbReference>
<dbReference type="OrthoDB" id="6428749at2759"/>
<dbReference type="PANTHER" id="PTHR43372:SF1">
    <property type="entry name" value="LD38433P"/>
    <property type="match status" value="1"/>
</dbReference>
<dbReference type="AlphaFoldDB" id="A0A6A0H362"/>
<feature type="domain" description="Amidase" evidence="2">
    <location>
        <begin position="271"/>
        <end position="398"/>
    </location>
</feature>
<evidence type="ECO:0000313" key="3">
    <source>
        <dbReference type="EMBL" id="KAA0198023.1"/>
    </source>
</evidence>
<name>A0A6A0H362_HYAAZ</name>
<feature type="domain" description="Amidase" evidence="2">
    <location>
        <begin position="148"/>
        <end position="249"/>
    </location>
</feature>
<proteinExistence type="predicted"/>